<dbReference type="AlphaFoldDB" id="A0A3G8JMQ8"/>
<sequence length="153" mass="16467">MIGILTSCDVPVESDLSARTLEVSQADDALSAIRIALPEQYRFIAGYFVPPPFSGKSAYFLRYDDAEKVDLRALAEMNSSAEFGPVLQAKCASELSRYSLVSDMGLHCEESMPLTVIRNDGLGAGDLLAAGSQAIVVPEGDDPHQIYVYSEGT</sequence>
<dbReference type="EMBL" id="CP033972">
    <property type="protein sequence ID" value="AZG46273.1"/>
    <property type="molecule type" value="Genomic_DNA"/>
</dbReference>
<dbReference type="RefSeq" id="WP_124708810.1">
    <property type="nucleotide sequence ID" value="NZ_CP033972.1"/>
</dbReference>
<evidence type="ECO:0000313" key="2">
    <source>
        <dbReference type="Proteomes" id="UP000271469"/>
    </source>
</evidence>
<name>A0A3G8JMQ8_9ACTN</name>
<dbReference type="Proteomes" id="UP000271469">
    <property type="component" value="Chromosome"/>
</dbReference>
<reference evidence="1 2" key="1">
    <citation type="submission" date="2018-11" db="EMBL/GenBank/DDBJ databases">
        <title>Gordonia insulae sp. nov., isolated from an island soil.</title>
        <authorList>
            <person name="Kim Y.S."/>
            <person name="Kim S.B."/>
        </authorList>
    </citation>
    <scope>NUCLEOTIDE SEQUENCE [LARGE SCALE GENOMIC DNA]</scope>
    <source>
        <strain evidence="1 2">MMS17-SY073</strain>
    </source>
</reference>
<accession>A0A3G8JMQ8</accession>
<organism evidence="1 2">
    <name type="scientific">Gordonia insulae</name>
    <dbReference type="NCBI Taxonomy" id="2420509"/>
    <lineage>
        <taxon>Bacteria</taxon>
        <taxon>Bacillati</taxon>
        <taxon>Actinomycetota</taxon>
        <taxon>Actinomycetes</taxon>
        <taxon>Mycobacteriales</taxon>
        <taxon>Gordoniaceae</taxon>
        <taxon>Gordonia</taxon>
    </lineage>
</organism>
<protein>
    <submittedName>
        <fullName evidence="1">Uncharacterized protein</fullName>
    </submittedName>
</protein>
<keyword evidence="2" id="KW-1185">Reference proteome</keyword>
<gene>
    <name evidence="1" type="ORF">D7316_02874</name>
</gene>
<dbReference type="KEGG" id="gom:D7316_02874"/>
<proteinExistence type="predicted"/>
<evidence type="ECO:0000313" key="1">
    <source>
        <dbReference type="EMBL" id="AZG46273.1"/>
    </source>
</evidence>